<dbReference type="AlphaFoldDB" id="A0A495X6U3"/>
<comment type="caution">
    <text evidence="1">The sequence shown here is derived from an EMBL/GenBank/DDBJ whole genome shotgun (WGS) entry which is preliminary data.</text>
</comment>
<proteinExistence type="predicted"/>
<name>A0A495X6U3_9PSEU</name>
<protein>
    <recommendedName>
        <fullName evidence="3">RHS repeat-associated protein</fullName>
    </recommendedName>
</protein>
<evidence type="ECO:0000313" key="2">
    <source>
        <dbReference type="Proteomes" id="UP000272729"/>
    </source>
</evidence>
<reference evidence="1 2" key="1">
    <citation type="submission" date="2018-10" db="EMBL/GenBank/DDBJ databases">
        <title>Sequencing the genomes of 1000 actinobacteria strains.</title>
        <authorList>
            <person name="Klenk H.-P."/>
        </authorList>
    </citation>
    <scope>NUCLEOTIDE SEQUENCE [LARGE SCALE GENOMIC DNA]</scope>
    <source>
        <strain evidence="1 2">DSM 43911</strain>
    </source>
</reference>
<sequence>MGFRDYSPGLNRFLARDNYNGALGDLNLGPNPFTGNRYAFTGGNPISKIENDGHCWDWLQSVCDAANDVGAAVAEGLDDIGDFFEEHGDDIGNTLLGGASVVGGALLAQLGFGVATGGVVLCGTGGGCLLGGPAVALGTAGVVTGGGLVIGGAMLVQQSLGNIFGGSSSNRSSSSNSGSSTRLFENQYPQDLAEEVATAERLGVKPVTPGTGEAQIAGSRGQCFGLEIDNNSGHYLPSLESLQIGKDAFRTIGVGF</sequence>
<dbReference type="Proteomes" id="UP000272729">
    <property type="component" value="Unassembled WGS sequence"/>
</dbReference>
<evidence type="ECO:0008006" key="3">
    <source>
        <dbReference type="Google" id="ProtNLM"/>
    </source>
</evidence>
<evidence type="ECO:0000313" key="1">
    <source>
        <dbReference type="EMBL" id="RKT69259.1"/>
    </source>
</evidence>
<organism evidence="1 2">
    <name type="scientific">Saccharothrix variisporea</name>
    <dbReference type="NCBI Taxonomy" id="543527"/>
    <lineage>
        <taxon>Bacteria</taxon>
        <taxon>Bacillati</taxon>
        <taxon>Actinomycetota</taxon>
        <taxon>Actinomycetes</taxon>
        <taxon>Pseudonocardiales</taxon>
        <taxon>Pseudonocardiaceae</taxon>
        <taxon>Saccharothrix</taxon>
    </lineage>
</organism>
<keyword evidence="2" id="KW-1185">Reference proteome</keyword>
<accession>A0A495X6U3</accession>
<dbReference type="EMBL" id="RBXR01000001">
    <property type="protein sequence ID" value="RKT69259.1"/>
    <property type="molecule type" value="Genomic_DNA"/>
</dbReference>
<gene>
    <name evidence="1" type="ORF">DFJ66_2459</name>
</gene>